<organism evidence="1 2">
    <name type="scientific">Thalassospira povalilytica</name>
    <dbReference type="NCBI Taxonomy" id="732237"/>
    <lineage>
        <taxon>Bacteria</taxon>
        <taxon>Pseudomonadati</taxon>
        <taxon>Pseudomonadota</taxon>
        <taxon>Alphaproteobacteria</taxon>
        <taxon>Rhodospirillales</taxon>
        <taxon>Thalassospiraceae</taxon>
        <taxon>Thalassospira</taxon>
    </lineage>
</organism>
<accession>A0A8I1SLQ6</accession>
<evidence type="ECO:0000313" key="2">
    <source>
        <dbReference type="Proteomes" id="UP000664405"/>
    </source>
</evidence>
<sequence>MSLSAQLLAKHFPVEVILPLAQKYDFDPNNRAIRHLLGRATSELVRHAAKTDSVEQRREDKKELEKALRHLERLERSPKAADVWHGFVPVQDLPLLLRLPRNPTEPPQHLEHLKTESDFLDTGITAFRKWLLTKLSQVTAEPGRPRNTGLQRFTEYMEMIWADELGRPFTVDYHKGKGTTPAFDFVRDMISPVATPTDSEIVSAMRFVIGELGTHKK</sequence>
<reference evidence="1" key="1">
    <citation type="submission" date="2020-12" db="EMBL/GenBank/DDBJ databases">
        <title>Oil enriched cultivation method for isolating marine PHA-producing bacteria.</title>
        <authorList>
            <person name="Zheng W."/>
            <person name="Yu S."/>
            <person name="Huang Y."/>
        </authorList>
    </citation>
    <scope>NUCLEOTIDE SEQUENCE</scope>
    <source>
        <strain evidence="1">SY-2-3</strain>
    </source>
</reference>
<gene>
    <name evidence="1" type="ORF">JF547_19150</name>
</gene>
<proteinExistence type="predicted"/>
<dbReference type="AlphaFoldDB" id="A0A8I1SLQ6"/>
<dbReference type="EMBL" id="JAEKJW010000003">
    <property type="protein sequence ID" value="MBN8198596.1"/>
    <property type="molecule type" value="Genomic_DNA"/>
</dbReference>
<comment type="caution">
    <text evidence="1">The sequence shown here is derived from an EMBL/GenBank/DDBJ whole genome shotgun (WGS) entry which is preliminary data.</text>
</comment>
<dbReference type="RefSeq" id="WP_206928334.1">
    <property type="nucleotide sequence ID" value="NZ_JAEKJW010000003.1"/>
</dbReference>
<evidence type="ECO:0000313" key="1">
    <source>
        <dbReference type="EMBL" id="MBN8198596.1"/>
    </source>
</evidence>
<name>A0A8I1SLQ6_9PROT</name>
<protein>
    <submittedName>
        <fullName evidence="1">Uncharacterized protein</fullName>
    </submittedName>
</protein>
<dbReference type="Proteomes" id="UP000664405">
    <property type="component" value="Unassembled WGS sequence"/>
</dbReference>